<dbReference type="OrthoDB" id="5292716at2"/>
<sequence length="252" mass="27450">MTLISKHSIPLLALTLAVAHGGAAAQDIPDRTWNTSAELGAITTTGNTVGTSITGKIDARQELEEWSNEYLFSGYFKEDETLAQNGDKRRARSAERFTVSAKAAYRLLDPNKKLFVLGSHVDDRFGAYTRYSSLSVGHSSRWYKSRDKSLDVELGPGYFSGTRATGESENGLTVRGAAAVRWQVSPSAMFTQTVSVEKGTANMHSQAESALSTKINGTMQMKAAFIARNDTSVPDDKKNTDTQTSLTLVYSF</sequence>
<proteinExistence type="predicted"/>
<reference evidence="3" key="1">
    <citation type="submission" date="2016-10" db="EMBL/GenBank/DDBJ databases">
        <authorList>
            <person name="Varghese N."/>
            <person name="Submissions S."/>
        </authorList>
    </citation>
    <scope>NUCLEOTIDE SEQUENCE [LARGE SCALE GENOMIC DNA]</scope>
    <source>
        <strain evidence="3">CGMCC 1.11014</strain>
    </source>
</reference>
<organism evidence="2 3">
    <name type="scientific">Pseudoduganella namucuonensis</name>
    <dbReference type="NCBI Taxonomy" id="1035707"/>
    <lineage>
        <taxon>Bacteria</taxon>
        <taxon>Pseudomonadati</taxon>
        <taxon>Pseudomonadota</taxon>
        <taxon>Betaproteobacteria</taxon>
        <taxon>Burkholderiales</taxon>
        <taxon>Oxalobacteraceae</taxon>
        <taxon>Telluria group</taxon>
        <taxon>Pseudoduganella</taxon>
    </lineage>
</organism>
<dbReference type="AlphaFoldDB" id="A0A1I7M2E1"/>
<accession>A0A1I7M2E1</accession>
<keyword evidence="3" id="KW-1185">Reference proteome</keyword>
<evidence type="ECO:0000313" key="3">
    <source>
        <dbReference type="Proteomes" id="UP000199391"/>
    </source>
</evidence>
<dbReference type="InterPro" id="IPR007433">
    <property type="entry name" value="DUF481"/>
</dbReference>
<evidence type="ECO:0000256" key="1">
    <source>
        <dbReference type="SAM" id="SignalP"/>
    </source>
</evidence>
<protein>
    <submittedName>
        <fullName evidence="2">Putative salt-induced outer membrane protein YdiY</fullName>
    </submittedName>
</protein>
<dbReference type="Pfam" id="PF04338">
    <property type="entry name" value="DUF481"/>
    <property type="match status" value="1"/>
</dbReference>
<feature type="chain" id="PRO_5011780086" evidence="1">
    <location>
        <begin position="26"/>
        <end position="252"/>
    </location>
</feature>
<gene>
    <name evidence="2" type="ORF">SAMN05216552_10498</name>
</gene>
<feature type="signal peptide" evidence="1">
    <location>
        <begin position="1"/>
        <end position="25"/>
    </location>
</feature>
<name>A0A1I7M2E1_9BURK</name>
<evidence type="ECO:0000313" key="2">
    <source>
        <dbReference type="EMBL" id="SFV15990.1"/>
    </source>
</evidence>
<dbReference type="STRING" id="1035707.SAMN05216552_10498"/>
<dbReference type="EMBL" id="FPBO01000049">
    <property type="protein sequence ID" value="SFV15990.1"/>
    <property type="molecule type" value="Genomic_DNA"/>
</dbReference>
<keyword evidence="1" id="KW-0732">Signal</keyword>
<dbReference type="Proteomes" id="UP000199391">
    <property type="component" value="Unassembled WGS sequence"/>
</dbReference>
<dbReference type="RefSeq" id="WP_093560572.1">
    <property type="nucleotide sequence ID" value="NZ_FPBO01000049.1"/>
</dbReference>